<dbReference type="OrthoDB" id="1141916at2"/>
<gene>
    <name evidence="2" type="ORF">DB891_11920</name>
</gene>
<keyword evidence="3" id="KW-1185">Reference proteome</keyword>
<name>A0A2U1JSX2_9FLAO</name>
<dbReference type="NCBIfam" id="TIGR03523">
    <property type="entry name" value="GldN"/>
    <property type="match status" value="1"/>
</dbReference>
<proteinExistence type="predicted"/>
<evidence type="ECO:0000256" key="1">
    <source>
        <dbReference type="SAM" id="SignalP"/>
    </source>
</evidence>
<reference evidence="2 3" key="1">
    <citation type="submission" date="2018-04" db="EMBL/GenBank/DDBJ databases">
        <title>Flavobacterium sp. nov., isolated from glacier ice.</title>
        <authorList>
            <person name="Liu Q."/>
            <person name="Xin Y.-H."/>
        </authorList>
    </citation>
    <scope>NUCLEOTIDE SEQUENCE [LARGE SCALE GENOMIC DNA]</scope>
    <source>
        <strain evidence="2 3">LB2P30</strain>
    </source>
</reference>
<comment type="caution">
    <text evidence="2">The sequence shown here is derived from an EMBL/GenBank/DDBJ whole genome shotgun (WGS) entry which is preliminary data.</text>
</comment>
<dbReference type="Pfam" id="PF19841">
    <property type="entry name" value="GldN"/>
    <property type="match status" value="1"/>
</dbReference>
<dbReference type="AlphaFoldDB" id="A0A2U1JSX2"/>
<dbReference type="RefSeq" id="WP_116763807.1">
    <property type="nucleotide sequence ID" value="NZ_QCZH01000014.1"/>
</dbReference>
<organism evidence="2 3">
    <name type="scientific">Flavobacterium laiguense</name>
    <dbReference type="NCBI Taxonomy" id="2169409"/>
    <lineage>
        <taxon>Bacteria</taxon>
        <taxon>Pseudomonadati</taxon>
        <taxon>Bacteroidota</taxon>
        <taxon>Flavobacteriia</taxon>
        <taxon>Flavobacteriales</taxon>
        <taxon>Flavobacteriaceae</taxon>
        <taxon>Flavobacterium</taxon>
    </lineage>
</organism>
<protein>
    <submittedName>
        <fullName evidence="2">Gliding motility protein GldN</fullName>
    </submittedName>
</protein>
<sequence length="325" mass="37628">MKTKNLVVAIAIVAGSFSSFAQSNLLNAKTPEQIGVKTKSQVSLDNDKPLAYGYVDDRDVLMGKTTWELVDLSERFNFPLYFPIDSTNIGKDRRSLFDVLIKGIKANKITEVYADDYFNTKKTLKDMSSSFTYIDTTNAGREEVNANRDAYYPKETTTYKTVKGKRVQVVVPAAPARVLDPQFVDRRELTAQDITGYRLKGYWYFDKRQSELKYRLLGICPVAPEAREVGSDNPDYIDLFWIFYPSVRDYLHDYYAFNEKNSAMPVSFDRILDSRQFGGTIYKEENVYGDRLITEYINENALNQLIESDRIKTKIRDFEHDMWNY</sequence>
<feature type="signal peptide" evidence="1">
    <location>
        <begin position="1"/>
        <end position="21"/>
    </location>
</feature>
<accession>A0A2U1JSX2</accession>
<dbReference type="InterPro" id="IPR019847">
    <property type="entry name" value="Gliding_motility_assoc_GldN"/>
</dbReference>
<keyword evidence="1" id="KW-0732">Signal</keyword>
<evidence type="ECO:0000313" key="2">
    <source>
        <dbReference type="EMBL" id="PWA08307.1"/>
    </source>
</evidence>
<dbReference type="EMBL" id="QCZH01000014">
    <property type="protein sequence ID" value="PWA08307.1"/>
    <property type="molecule type" value="Genomic_DNA"/>
</dbReference>
<dbReference type="Proteomes" id="UP000245618">
    <property type="component" value="Unassembled WGS sequence"/>
</dbReference>
<evidence type="ECO:0000313" key="3">
    <source>
        <dbReference type="Proteomes" id="UP000245618"/>
    </source>
</evidence>
<feature type="chain" id="PRO_5015557724" evidence="1">
    <location>
        <begin position="22"/>
        <end position="325"/>
    </location>
</feature>